<protein>
    <submittedName>
        <fullName evidence="1">Prepilin-type protein</fullName>
    </submittedName>
</protein>
<keyword evidence="2" id="KW-1185">Reference proteome</keyword>
<proteinExistence type="predicted"/>
<dbReference type="STRING" id="1297742.A176_005634"/>
<dbReference type="EMBL" id="CP012109">
    <property type="protein sequence ID" value="AKQ68722.1"/>
    <property type="molecule type" value="Genomic_DNA"/>
</dbReference>
<dbReference type="SUPFAM" id="SSF54523">
    <property type="entry name" value="Pili subunits"/>
    <property type="match status" value="1"/>
</dbReference>
<dbReference type="OrthoDB" id="5508372at2"/>
<gene>
    <name evidence="1" type="ORF">A176_005634</name>
</gene>
<dbReference type="InterPro" id="IPR012902">
    <property type="entry name" value="N_methyl_site"/>
</dbReference>
<dbReference type="PATRIC" id="fig|1297742.4.peg.5730"/>
<dbReference type="eggNOG" id="COG4970">
    <property type="taxonomic scope" value="Bacteria"/>
</dbReference>
<dbReference type="RefSeq" id="WP_002635415.1">
    <property type="nucleotide sequence ID" value="NZ_CP012109.1"/>
</dbReference>
<dbReference type="Gene3D" id="3.30.700.10">
    <property type="entry name" value="Glycoprotein, Type 4 Pilin"/>
    <property type="match status" value="1"/>
</dbReference>
<reference evidence="1 2" key="1">
    <citation type="journal article" date="2016" name="PLoS ONE">
        <title>Complete Genome Sequence and Comparative Genomics of a Novel Myxobacterium Myxococcus hansupus.</title>
        <authorList>
            <person name="Sharma G."/>
            <person name="Narwani T."/>
            <person name="Subramanian S."/>
        </authorList>
    </citation>
    <scope>NUCLEOTIDE SEQUENCE [LARGE SCALE GENOMIC DNA]</scope>
    <source>
        <strain evidence="2">mixupus</strain>
    </source>
</reference>
<dbReference type="InterPro" id="IPR045584">
    <property type="entry name" value="Pilin-like"/>
</dbReference>
<sequence>MSRRAARGLTMLEVSIVLAILAVLAALAYAGYAQLSARTGPQNAAADLSGAFAEARARAVDRQSDVWLIIYPDINPDGDAGAGHGAWFLLEDQSRGFGDAAGPAGQLRFNTFEPPLSIHPAEGQGRLMDSMYLDRYTQRSVRFGASGRLEWDGVFTGLPVSDCSFCSGAPRRGAIVFRSDGSARFVDGAGQPVISAGNGAVNRAASLALLSTDEQREYVFAISAPVGFVDTRTHR</sequence>
<evidence type="ECO:0000313" key="2">
    <source>
        <dbReference type="Proteomes" id="UP000009026"/>
    </source>
</evidence>
<dbReference type="AlphaFoldDB" id="A0A0H4XKE7"/>
<evidence type="ECO:0000313" key="1">
    <source>
        <dbReference type="EMBL" id="AKQ68722.1"/>
    </source>
</evidence>
<dbReference type="NCBIfam" id="TIGR02532">
    <property type="entry name" value="IV_pilin_GFxxxE"/>
    <property type="match status" value="1"/>
</dbReference>
<dbReference type="KEGG" id="mym:A176_005634"/>
<dbReference type="Proteomes" id="UP000009026">
    <property type="component" value="Chromosome"/>
</dbReference>
<name>A0A0H4XKE7_9BACT</name>
<dbReference type="Pfam" id="PF07963">
    <property type="entry name" value="N_methyl"/>
    <property type="match status" value="1"/>
</dbReference>
<accession>A0A0H4XKE7</accession>
<organism evidence="1 2">
    <name type="scientific">Pseudomyxococcus hansupus</name>
    <dbReference type="NCBI Taxonomy" id="1297742"/>
    <lineage>
        <taxon>Bacteria</taxon>
        <taxon>Pseudomonadati</taxon>
        <taxon>Myxococcota</taxon>
        <taxon>Myxococcia</taxon>
        <taxon>Myxococcales</taxon>
        <taxon>Cystobacterineae</taxon>
        <taxon>Myxococcaceae</taxon>
        <taxon>Pseudomyxococcus</taxon>
    </lineage>
</organism>